<gene>
    <name evidence="5" type="ORF">GCM10023322_12780</name>
</gene>
<sequence>MATWFITGCSTGLGRALASTVLDGGETVVLTARDPTAIGDLAASYPDTSLALALDVTDDAQRRKAVDSAVERFGGIDVLVNNAGHGYRAAVEEASDDQVQELFATNFLGPVALIREVLPSMRERRTGMIVTISSGGVRSCPIGAGHYVATKAALEALTTSLGKELKPLGISVMTVEPGAFRTNYKRSLAQVRQAIDAYSGTVGVRREEDLTEYDSQPGDPARAAEAIITAMRSPTPPRLLVLGPDALDWFHRSVEELSADVDAWRHTSLGTSFPEGS</sequence>
<dbReference type="InterPro" id="IPR057326">
    <property type="entry name" value="KR_dom"/>
</dbReference>
<accession>A0ABP9RNG8</accession>
<comment type="caution">
    <text evidence="5">The sequence shown here is derived from an EMBL/GenBank/DDBJ whole genome shotgun (WGS) entry which is preliminary data.</text>
</comment>
<comment type="similarity">
    <text evidence="1 3">Belongs to the short-chain dehydrogenases/reductases (SDR) family.</text>
</comment>
<evidence type="ECO:0000256" key="2">
    <source>
        <dbReference type="ARBA" id="ARBA00023002"/>
    </source>
</evidence>
<dbReference type="InterPro" id="IPR020904">
    <property type="entry name" value="Sc_DH/Rdtase_CS"/>
</dbReference>
<feature type="domain" description="Ketoreductase" evidence="4">
    <location>
        <begin position="2"/>
        <end position="178"/>
    </location>
</feature>
<name>A0ABP9RNG8_9ACTN</name>
<dbReference type="PROSITE" id="PS00061">
    <property type="entry name" value="ADH_SHORT"/>
    <property type="match status" value="1"/>
</dbReference>
<evidence type="ECO:0000313" key="5">
    <source>
        <dbReference type="EMBL" id="GAA5180449.1"/>
    </source>
</evidence>
<dbReference type="CDD" id="cd05374">
    <property type="entry name" value="17beta-HSD-like_SDR_c"/>
    <property type="match status" value="1"/>
</dbReference>
<evidence type="ECO:0000313" key="6">
    <source>
        <dbReference type="Proteomes" id="UP001501570"/>
    </source>
</evidence>
<dbReference type="PRINTS" id="PR00080">
    <property type="entry name" value="SDRFAMILY"/>
</dbReference>
<keyword evidence="6" id="KW-1185">Reference proteome</keyword>
<dbReference type="InterPro" id="IPR002347">
    <property type="entry name" value="SDR_fam"/>
</dbReference>
<evidence type="ECO:0000259" key="4">
    <source>
        <dbReference type="SMART" id="SM00822"/>
    </source>
</evidence>
<dbReference type="InterPro" id="IPR051911">
    <property type="entry name" value="SDR_oxidoreductase"/>
</dbReference>
<protein>
    <submittedName>
        <fullName evidence="5">Oxidoreductase</fullName>
    </submittedName>
</protein>
<dbReference type="PANTHER" id="PTHR43976:SF16">
    <property type="entry name" value="SHORT-CHAIN DEHYDROGENASE_REDUCTASE FAMILY PROTEIN"/>
    <property type="match status" value="1"/>
</dbReference>
<keyword evidence="2" id="KW-0560">Oxidoreductase</keyword>
<proteinExistence type="inferred from homology"/>
<dbReference type="Gene3D" id="3.40.50.720">
    <property type="entry name" value="NAD(P)-binding Rossmann-like Domain"/>
    <property type="match status" value="1"/>
</dbReference>
<dbReference type="InterPro" id="IPR036291">
    <property type="entry name" value="NAD(P)-bd_dom_sf"/>
</dbReference>
<evidence type="ECO:0000256" key="3">
    <source>
        <dbReference type="RuleBase" id="RU000363"/>
    </source>
</evidence>
<dbReference type="NCBIfam" id="NF004824">
    <property type="entry name" value="PRK06180.1"/>
    <property type="match status" value="1"/>
</dbReference>
<evidence type="ECO:0000256" key="1">
    <source>
        <dbReference type="ARBA" id="ARBA00006484"/>
    </source>
</evidence>
<reference evidence="6" key="1">
    <citation type="journal article" date="2019" name="Int. J. Syst. Evol. Microbiol.">
        <title>The Global Catalogue of Microorganisms (GCM) 10K type strain sequencing project: providing services to taxonomists for standard genome sequencing and annotation.</title>
        <authorList>
            <consortium name="The Broad Institute Genomics Platform"/>
            <consortium name="The Broad Institute Genome Sequencing Center for Infectious Disease"/>
            <person name="Wu L."/>
            <person name="Ma J."/>
        </authorList>
    </citation>
    <scope>NUCLEOTIDE SEQUENCE [LARGE SCALE GENOMIC DNA]</scope>
    <source>
        <strain evidence="6">JCM 18304</strain>
    </source>
</reference>
<dbReference type="PANTHER" id="PTHR43976">
    <property type="entry name" value="SHORT CHAIN DEHYDROGENASE"/>
    <property type="match status" value="1"/>
</dbReference>
<dbReference type="PRINTS" id="PR00081">
    <property type="entry name" value="GDHRDH"/>
</dbReference>
<dbReference type="SUPFAM" id="SSF51735">
    <property type="entry name" value="NAD(P)-binding Rossmann-fold domains"/>
    <property type="match status" value="1"/>
</dbReference>
<organism evidence="5 6">
    <name type="scientific">Rugosimonospora acidiphila</name>
    <dbReference type="NCBI Taxonomy" id="556531"/>
    <lineage>
        <taxon>Bacteria</taxon>
        <taxon>Bacillati</taxon>
        <taxon>Actinomycetota</taxon>
        <taxon>Actinomycetes</taxon>
        <taxon>Micromonosporales</taxon>
        <taxon>Micromonosporaceae</taxon>
        <taxon>Rugosimonospora</taxon>
    </lineage>
</organism>
<dbReference type="Pfam" id="PF00106">
    <property type="entry name" value="adh_short"/>
    <property type="match status" value="1"/>
</dbReference>
<dbReference type="SMART" id="SM00822">
    <property type="entry name" value="PKS_KR"/>
    <property type="match status" value="1"/>
</dbReference>
<dbReference type="Proteomes" id="UP001501570">
    <property type="component" value="Unassembled WGS sequence"/>
</dbReference>
<dbReference type="EMBL" id="BAABJQ010000003">
    <property type="protein sequence ID" value="GAA5180449.1"/>
    <property type="molecule type" value="Genomic_DNA"/>
</dbReference>